<accession>A0A328DXM8</accession>
<dbReference type="GO" id="GO:0003676">
    <property type="term" value="F:nucleic acid binding"/>
    <property type="evidence" value="ECO:0007669"/>
    <property type="project" value="InterPro"/>
</dbReference>
<evidence type="ECO:0000313" key="2">
    <source>
        <dbReference type="Proteomes" id="UP000249390"/>
    </source>
</evidence>
<dbReference type="Gene3D" id="3.30.420.10">
    <property type="entry name" value="Ribonuclease H-like superfamily/Ribonuclease H"/>
    <property type="match status" value="1"/>
</dbReference>
<gene>
    <name evidence="1" type="ORF">DM860_016961</name>
</gene>
<reference evidence="1 2" key="1">
    <citation type="submission" date="2018-06" db="EMBL/GenBank/DDBJ databases">
        <title>The Genome of Cuscuta australis (Dodder) Provides Insight into the Evolution of Plant Parasitism.</title>
        <authorList>
            <person name="Liu H."/>
        </authorList>
    </citation>
    <scope>NUCLEOTIDE SEQUENCE [LARGE SCALE GENOMIC DNA]</scope>
    <source>
        <strain evidence="2">cv. Yunnan</strain>
        <tissue evidence="1">Vines</tissue>
    </source>
</reference>
<organism evidence="1 2">
    <name type="scientific">Cuscuta australis</name>
    <dbReference type="NCBI Taxonomy" id="267555"/>
    <lineage>
        <taxon>Eukaryota</taxon>
        <taxon>Viridiplantae</taxon>
        <taxon>Streptophyta</taxon>
        <taxon>Embryophyta</taxon>
        <taxon>Tracheophyta</taxon>
        <taxon>Spermatophyta</taxon>
        <taxon>Magnoliopsida</taxon>
        <taxon>eudicotyledons</taxon>
        <taxon>Gunneridae</taxon>
        <taxon>Pentapetalae</taxon>
        <taxon>asterids</taxon>
        <taxon>lamiids</taxon>
        <taxon>Solanales</taxon>
        <taxon>Convolvulaceae</taxon>
        <taxon>Cuscuteae</taxon>
        <taxon>Cuscuta</taxon>
        <taxon>Cuscuta subgen. Grammica</taxon>
        <taxon>Cuscuta sect. Cleistogrammica</taxon>
    </lineage>
</organism>
<dbReference type="InterPro" id="IPR012337">
    <property type="entry name" value="RNaseH-like_sf"/>
</dbReference>
<dbReference type="GO" id="GO:0004535">
    <property type="term" value="F:poly(A)-specific ribonuclease activity"/>
    <property type="evidence" value="ECO:0007669"/>
    <property type="project" value="InterPro"/>
</dbReference>
<protein>
    <submittedName>
        <fullName evidence="1">Uncharacterized protein</fullName>
    </submittedName>
</protein>
<proteinExistence type="predicted"/>
<evidence type="ECO:0000313" key="1">
    <source>
        <dbReference type="EMBL" id="RAL50494.1"/>
    </source>
</evidence>
<dbReference type="InterPro" id="IPR039637">
    <property type="entry name" value="CNOT7/CNOT8/Pop2"/>
</dbReference>
<sequence length="138" mass="15588">MVQVGLALSNEQGHLPLRPDGNHVAWQINLRGFDEASDLFDSESLKMLKKKIDLDVHPRLGVSPATFRVFFGHMLMNNHGDLTFVCFHGITNLAFLVKSVNQDRPLPDSLKAFMHLLGGYFGTNIYDIKHLVKYNKVP</sequence>
<dbReference type="Proteomes" id="UP000249390">
    <property type="component" value="Unassembled WGS sequence"/>
</dbReference>
<name>A0A328DXM8_9ASTE</name>
<keyword evidence="2" id="KW-1185">Reference proteome</keyword>
<dbReference type="PANTHER" id="PTHR10797">
    <property type="entry name" value="CCR4-NOT TRANSCRIPTION COMPLEX SUBUNIT"/>
    <property type="match status" value="1"/>
</dbReference>
<dbReference type="EMBL" id="NQVE01000060">
    <property type="protein sequence ID" value="RAL50494.1"/>
    <property type="molecule type" value="Genomic_DNA"/>
</dbReference>
<dbReference type="AlphaFoldDB" id="A0A328DXM8"/>
<dbReference type="SUPFAM" id="SSF53098">
    <property type="entry name" value="Ribonuclease H-like"/>
    <property type="match status" value="1"/>
</dbReference>
<dbReference type="GO" id="GO:0030014">
    <property type="term" value="C:CCR4-NOT complex"/>
    <property type="evidence" value="ECO:0007669"/>
    <property type="project" value="InterPro"/>
</dbReference>
<comment type="caution">
    <text evidence="1">The sequence shown here is derived from an EMBL/GenBank/DDBJ whole genome shotgun (WGS) entry which is preliminary data.</text>
</comment>
<dbReference type="InterPro" id="IPR036397">
    <property type="entry name" value="RNaseH_sf"/>
</dbReference>